<evidence type="ECO:0000256" key="1">
    <source>
        <dbReference type="SAM" id="Phobius"/>
    </source>
</evidence>
<keyword evidence="1" id="KW-0472">Membrane</keyword>
<dbReference type="Proteomes" id="UP001209701">
    <property type="component" value="Unassembled WGS sequence"/>
</dbReference>
<keyword evidence="1" id="KW-1133">Transmembrane helix</keyword>
<gene>
    <name evidence="2" type="ORF">LNV07_12065</name>
</gene>
<reference evidence="2 3" key="1">
    <citation type="submission" date="2021-11" db="EMBL/GenBank/DDBJ databases">
        <authorList>
            <person name="Liang Q."/>
            <person name="Mou H."/>
            <person name="Liu Z."/>
        </authorList>
    </citation>
    <scope>NUCLEOTIDE SEQUENCE [LARGE SCALE GENOMIC DNA]</scope>
    <source>
        <strain evidence="2 3">CHU3</strain>
    </source>
</reference>
<feature type="transmembrane region" description="Helical" evidence="1">
    <location>
        <begin position="12"/>
        <end position="32"/>
    </location>
</feature>
<name>A0ABT2YFM9_9BURK</name>
<keyword evidence="3" id="KW-1185">Reference proteome</keyword>
<keyword evidence="1" id="KW-0812">Transmembrane</keyword>
<dbReference type="RefSeq" id="WP_263571414.1">
    <property type="nucleotide sequence ID" value="NZ_JAJIRN010000005.1"/>
</dbReference>
<comment type="caution">
    <text evidence="2">The sequence shown here is derived from an EMBL/GenBank/DDBJ whole genome shotgun (WGS) entry which is preliminary data.</text>
</comment>
<organism evidence="2 3">
    <name type="scientific">Roseateles oligotrophus</name>
    <dbReference type="NCBI Taxonomy" id="1769250"/>
    <lineage>
        <taxon>Bacteria</taxon>
        <taxon>Pseudomonadati</taxon>
        <taxon>Pseudomonadota</taxon>
        <taxon>Betaproteobacteria</taxon>
        <taxon>Burkholderiales</taxon>
        <taxon>Sphaerotilaceae</taxon>
        <taxon>Roseateles</taxon>
    </lineage>
</organism>
<protein>
    <recommendedName>
        <fullName evidence="4">Type 4 fimbrial biogenesis protein PilX N-terminal domain-containing protein</fullName>
    </recommendedName>
</protein>
<evidence type="ECO:0008006" key="4">
    <source>
        <dbReference type="Google" id="ProtNLM"/>
    </source>
</evidence>
<dbReference type="EMBL" id="JAJIRN010000005">
    <property type="protein sequence ID" value="MCV2368818.1"/>
    <property type="molecule type" value="Genomic_DNA"/>
</dbReference>
<evidence type="ECO:0000313" key="3">
    <source>
        <dbReference type="Proteomes" id="UP001209701"/>
    </source>
</evidence>
<proteinExistence type="predicted"/>
<evidence type="ECO:0000313" key="2">
    <source>
        <dbReference type="EMBL" id="MCV2368818.1"/>
    </source>
</evidence>
<accession>A0ABT2YFM9</accession>
<sequence>MNSTLHRAERGAVTLVVVMVLFLIMAMMAAYANRNMVFEQRTGGNYYRSGVSLETAEAGTEWALGMLNGLDINQSCLADGPVTNRFRERYLSISATSREIVPAGMVIKPNTANKAIVADCVHSEAQGRWVCNCPTGAWTASPAPAAAANMQPSFRVSLISPVGNRAGNLRIESVGCTGSVVSQCEDDATSSDMALSRSVVQLDAALLSALKVPPATPLTVKGAINLGVNGVGLHNSDPLSHGLLLLTTAAVVPNLVETRLDTLPGTPVQQALVLGDTGLGASSEKMFAMFFGMSPARYLNQPAIRKVTCNGDCGPTLAAAYAIGARMVWVDGPLNIFSTTVLGADTSPMLVIASGAVRVDGDLQMTGLLYVMGNTEWSNSTGAPGLLKGALLVDGNLTIGGTVDILYQPNVMDELKNRTGSFVRVQGSWWN</sequence>